<organism evidence="1 2">
    <name type="scientific">Acidiphilium acidophilum</name>
    <name type="common">Thiobacillus acidophilus</name>
    <dbReference type="NCBI Taxonomy" id="76588"/>
    <lineage>
        <taxon>Bacteria</taxon>
        <taxon>Pseudomonadati</taxon>
        <taxon>Pseudomonadota</taxon>
        <taxon>Alphaproteobacteria</taxon>
        <taxon>Acetobacterales</taxon>
        <taxon>Acidocellaceae</taxon>
        <taxon>Acidiphilium</taxon>
    </lineage>
</organism>
<dbReference type="EMBL" id="JAWXYB010000018">
    <property type="protein sequence ID" value="MDX5932701.1"/>
    <property type="molecule type" value="Genomic_DNA"/>
</dbReference>
<sequence length="50" mass="5541">MIDCLYLVGRGVPFDVAMTLGEAERVAFVVACGELDGLDFDWASMTWVDR</sequence>
<dbReference type="Proteomes" id="UP001279553">
    <property type="component" value="Unassembled WGS sequence"/>
</dbReference>
<proteinExistence type="predicted"/>
<keyword evidence="2" id="KW-1185">Reference proteome</keyword>
<gene>
    <name evidence="1" type="ORF">SIL87_18270</name>
</gene>
<accession>A0AAW9DVR6</accession>
<name>A0AAW9DVR6_ACIAO</name>
<evidence type="ECO:0000313" key="1">
    <source>
        <dbReference type="EMBL" id="MDX5932701.1"/>
    </source>
</evidence>
<evidence type="ECO:0000313" key="2">
    <source>
        <dbReference type="Proteomes" id="UP001279553"/>
    </source>
</evidence>
<reference evidence="1 2" key="1">
    <citation type="submission" date="2023-11" db="EMBL/GenBank/DDBJ databases">
        <title>MicrobeMod: A computational toolkit for identifying prokaryotic methylation and restriction-modification with nanopore sequencing.</title>
        <authorList>
            <person name="Crits-Christoph A."/>
            <person name="Kang S.C."/>
            <person name="Lee H."/>
            <person name="Ostrov N."/>
        </authorList>
    </citation>
    <scope>NUCLEOTIDE SEQUENCE [LARGE SCALE GENOMIC DNA]</scope>
    <source>
        <strain evidence="1 2">DSMZ 700</strain>
    </source>
</reference>
<protein>
    <submittedName>
        <fullName evidence="1">Uncharacterized protein</fullName>
    </submittedName>
</protein>
<dbReference type="AlphaFoldDB" id="A0AAW9DVR6"/>
<dbReference type="RefSeq" id="WP_319615553.1">
    <property type="nucleotide sequence ID" value="NZ_JAWXYB010000018.1"/>
</dbReference>
<comment type="caution">
    <text evidence="1">The sequence shown here is derived from an EMBL/GenBank/DDBJ whole genome shotgun (WGS) entry which is preliminary data.</text>
</comment>